<dbReference type="EMBL" id="BART01040784">
    <property type="protein sequence ID" value="GAH20649.1"/>
    <property type="molecule type" value="Genomic_DNA"/>
</dbReference>
<protein>
    <submittedName>
        <fullName evidence="1">Uncharacterized protein</fullName>
    </submittedName>
</protein>
<feature type="non-terminal residue" evidence="1">
    <location>
        <position position="64"/>
    </location>
</feature>
<evidence type="ECO:0000313" key="1">
    <source>
        <dbReference type="EMBL" id="GAH20649.1"/>
    </source>
</evidence>
<gene>
    <name evidence="1" type="ORF">S01H4_66131</name>
</gene>
<sequence length="64" mass="7342">MKKLLLLLIVVFLLSCNDNSISTHTLIGNLEFTRIDGTKVIVPLNLQYKGEEPFLYKNISDDCW</sequence>
<proteinExistence type="predicted"/>
<accession>X1EU10</accession>
<dbReference type="AlphaFoldDB" id="X1EU10"/>
<organism evidence="1">
    <name type="scientific">marine sediment metagenome</name>
    <dbReference type="NCBI Taxonomy" id="412755"/>
    <lineage>
        <taxon>unclassified sequences</taxon>
        <taxon>metagenomes</taxon>
        <taxon>ecological metagenomes</taxon>
    </lineage>
</organism>
<comment type="caution">
    <text evidence="1">The sequence shown here is derived from an EMBL/GenBank/DDBJ whole genome shotgun (WGS) entry which is preliminary data.</text>
</comment>
<dbReference type="PROSITE" id="PS51257">
    <property type="entry name" value="PROKAR_LIPOPROTEIN"/>
    <property type="match status" value="1"/>
</dbReference>
<reference evidence="1" key="1">
    <citation type="journal article" date="2014" name="Front. Microbiol.">
        <title>High frequency of phylogenetically diverse reductive dehalogenase-homologous genes in deep subseafloor sedimentary metagenomes.</title>
        <authorList>
            <person name="Kawai M."/>
            <person name="Futagami T."/>
            <person name="Toyoda A."/>
            <person name="Takaki Y."/>
            <person name="Nishi S."/>
            <person name="Hori S."/>
            <person name="Arai W."/>
            <person name="Tsubouchi T."/>
            <person name="Morono Y."/>
            <person name="Uchiyama I."/>
            <person name="Ito T."/>
            <person name="Fujiyama A."/>
            <person name="Inagaki F."/>
            <person name="Takami H."/>
        </authorList>
    </citation>
    <scope>NUCLEOTIDE SEQUENCE</scope>
    <source>
        <strain evidence="1">Expedition CK06-06</strain>
    </source>
</reference>
<name>X1EU10_9ZZZZ</name>